<name>A0ABQ5KTR6_9EUKA</name>
<keyword evidence="3" id="KW-1185">Reference proteome</keyword>
<organism evidence="2 3">
    <name type="scientific">Aduncisulcus paluster</name>
    <dbReference type="NCBI Taxonomy" id="2918883"/>
    <lineage>
        <taxon>Eukaryota</taxon>
        <taxon>Metamonada</taxon>
        <taxon>Carpediemonas-like organisms</taxon>
        <taxon>Aduncisulcus</taxon>
    </lineage>
</organism>
<gene>
    <name evidence="2" type="ORF">ADUPG1_008922</name>
</gene>
<evidence type="ECO:0000256" key="1">
    <source>
        <dbReference type="SAM" id="MobiDB-lite"/>
    </source>
</evidence>
<comment type="caution">
    <text evidence="2">The sequence shown here is derived from an EMBL/GenBank/DDBJ whole genome shotgun (WGS) entry which is preliminary data.</text>
</comment>
<reference evidence="2" key="1">
    <citation type="submission" date="2022-03" db="EMBL/GenBank/DDBJ databases">
        <title>Draft genome sequence of Aduncisulcus paluster, a free-living microaerophilic Fornicata.</title>
        <authorList>
            <person name="Yuyama I."/>
            <person name="Kume K."/>
            <person name="Tamura T."/>
            <person name="Inagaki Y."/>
            <person name="Hashimoto T."/>
        </authorList>
    </citation>
    <scope>NUCLEOTIDE SEQUENCE</scope>
    <source>
        <strain evidence="2">NY0171</strain>
    </source>
</reference>
<accession>A0ABQ5KTR6</accession>
<evidence type="ECO:0000313" key="2">
    <source>
        <dbReference type="EMBL" id="GKT35850.1"/>
    </source>
</evidence>
<proteinExistence type="predicted"/>
<evidence type="ECO:0000313" key="3">
    <source>
        <dbReference type="Proteomes" id="UP001057375"/>
    </source>
</evidence>
<sequence>MDEMDSDDIVFFASFKYEHEHTSTSELHAKQVTKHQSIPRDVSQRREISDSICLSQRHSKISPFSPERIEQPIDPIYKGIIPYESCEHSSKSLLSISDEDNTQIEIIPPIEK</sequence>
<dbReference type="EMBL" id="BQXS01011084">
    <property type="protein sequence ID" value="GKT35850.1"/>
    <property type="molecule type" value="Genomic_DNA"/>
</dbReference>
<feature type="region of interest" description="Disordered" evidence="1">
    <location>
        <begin position="22"/>
        <end position="47"/>
    </location>
</feature>
<dbReference type="Proteomes" id="UP001057375">
    <property type="component" value="Unassembled WGS sequence"/>
</dbReference>
<protein>
    <submittedName>
        <fullName evidence="2">Uncharacterized protein</fullName>
    </submittedName>
</protein>